<feature type="domain" description="2EXR" evidence="1">
    <location>
        <begin position="16"/>
        <end position="81"/>
    </location>
</feature>
<reference evidence="2 3" key="1">
    <citation type="submission" date="2020-05" db="EMBL/GenBank/DDBJ databases">
        <title>Identification and distribution of gene clusters putatively required for synthesis of sphingolipid metabolism inhibitors in phylogenetically diverse species of the filamentous fungus Fusarium.</title>
        <authorList>
            <person name="Kim H.-S."/>
            <person name="Busman M."/>
            <person name="Brown D.W."/>
            <person name="Divon H."/>
            <person name="Uhlig S."/>
            <person name="Proctor R.H."/>
        </authorList>
    </citation>
    <scope>NUCLEOTIDE SEQUENCE [LARGE SCALE GENOMIC DNA]</scope>
    <source>
        <strain evidence="2 3">NRRL 66333</strain>
    </source>
</reference>
<sequence length="254" mass="28655">MEASEVPYANEGLPTFTCFSRLPLELREMISERRISVQRHLRIEGRWGKPATIGSFSISEGMDLSRVCSESRKVLSRIIAYQTAEDGDGASIKQQFSIVLLTILDTPSLEILASLKNDIYCIAVPRLAVGQLKKLHLSLKKRVAAGSRQIKVIYTGTRPYLQDQWQCRPPGNYLVKPLADFYVMADDAVSSLGCDKSFTVRTTEEEKEFRFFNSPFWSAYQSPKELCLTWMRLTSKDGVPAPVIRPSLITIPRS</sequence>
<dbReference type="Proteomes" id="UP000547976">
    <property type="component" value="Unassembled WGS sequence"/>
</dbReference>
<dbReference type="Pfam" id="PF20150">
    <property type="entry name" value="2EXR"/>
    <property type="match status" value="1"/>
</dbReference>
<evidence type="ECO:0000259" key="1">
    <source>
        <dbReference type="Pfam" id="PF20150"/>
    </source>
</evidence>
<evidence type="ECO:0000313" key="3">
    <source>
        <dbReference type="Proteomes" id="UP000547976"/>
    </source>
</evidence>
<gene>
    <name evidence="2" type="ORF">FSUBG_2996</name>
</gene>
<name>A0A8H5Q6Y2_GIBSU</name>
<dbReference type="AlphaFoldDB" id="A0A8H5Q6Y2"/>
<evidence type="ECO:0000313" key="2">
    <source>
        <dbReference type="EMBL" id="KAF5610735.1"/>
    </source>
</evidence>
<keyword evidence="3" id="KW-1185">Reference proteome</keyword>
<protein>
    <recommendedName>
        <fullName evidence="1">2EXR domain-containing protein</fullName>
    </recommendedName>
</protein>
<dbReference type="OrthoDB" id="3473305at2759"/>
<comment type="caution">
    <text evidence="2">The sequence shown here is derived from an EMBL/GenBank/DDBJ whole genome shotgun (WGS) entry which is preliminary data.</text>
</comment>
<accession>A0A8H5Q6Y2</accession>
<dbReference type="InterPro" id="IPR045518">
    <property type="entry name" value="2EXR"/>
</dbReference>
<organism evidence="2 3">
    <name type="scientific">Gibberella subglutinans</name>
    <name type="common">Fusarium subglutinans</name>
    <dbReference type="NCBI Taxonomy" id="42677"/>
    <lineage>
        <taxon>Eukaryota</taxon>
        <taxon>Fungi</taxon>
        <taxon>Dikarya</taxon>
        <taxon>Ascomycota</taxon>
        <taxon>Pezizomycotina</taxon>
        <taxon>Sordariomycetes</taxon>
        <taxon>Hypocreomycetidae</taxon>
        <taxon>Hypocreales</taxon>
        <taxon>Nectriaceae</taxon>
        <taxon>Fusarium</taxon>
        <taxon>Fusarium fujikuroi species complex</taxon>
    </lineage>
</organism>
<dbReference type="EMBL" id="JAAOAV010000026">
    <property type="protein sequence ID" value="KAF5610735.1"/>
    <property type="molecule type" value="Genomic_DNA"/>
</dbReference>
<dbReference type="GeneID" id="59315547"/>
<dbReference type="RefSeq" id="XP_036541584.1">
    <property type="nucleotide sequence ID" value="XM_036680829.1"/>
</dbReference>
<proteinExistence type="predicted"/>